<dbReference type="AlphaFoldDB" id="A0A484S0J0"/>
<evidence type="ECO:0000256" key="1">
    <source>
        <dbReference type="ARBA" id="ARBA00004141"/>
    </source>
</evidence>
<evidence type="ECO:0000313" key="9">
    <source>
        <dbReference type="EMBL" id="VFR91062.1"/>
    </source>
</evidence>
<dbReference type="EMBL" id="CAADIK010000069">
    <property type="protein sequence ID" value="VFR88391.1"/>
    <property type="molecule type" value="Genomic_DNA"/>
</dbReference>
<feature type="transmembrane region" description="Helical" evidence="5">
    <location>
        <begin position="124"/>
        <end position="141"/>
    </location>
</feature>
<proteinExistence type="predicted"/>
<feature type="domain" description="EamA" evidence="6">
    <location>
        <begin position="180"/>
        <end position="307"/>
    </location>
</feature>
<dbReference type="InterPro" id="IPR037185">
    <property type="entry name" value="EmrE-like"/>
</dbReference>
<evidence type="ECO:0000256" key="2">
    <source>
        <dbReference type="ARBA" id="ARBA00022692"/>
    </source>
</evidence>
<keyword evidence="4 5" id="KW-0472">Membrane</keyword>
<name>A0A484S0J0_9ZZZZ</name>
<dbReference type="EMBL" id="CAADII010000053">
    <property type="protein sequence ID" value="VFR56094.1"/>
    <property type="molecule type" value="Genomic_DNA"/>
</dbReference>
<dbReference type="Pfam" id="PF00892">
    <property type="entry name" value="EamA"/>
    <property type="match status" value="2"/>
</dbReference>
<reference evidence="7" key="1">
    <citation type="submission" date="2019-03" db="EMBL/GenBank/DDBJ databases">
        <authorList>
            <person name="Danneels B."/>
        </authorList>
    </citation>
    <scope>NUCLEOTIDE SEQUENCE</scope>
</reference>
<dbReference type="InterPro" id="IPR000620">
    <property type="entry name" value="EamA_dom"/>
</dbReference>
<dbReference type="EMBL" id="CAADIZ010000003">
    <property type="protein sequence ID" value="VFS21069.1"/>
    <property type="molecule type" value="Genomic_DNA"/>
</dbReference>
<keyword evidence="3 5" id="KW-1133">Transmembrane helix</keyword>
<feature type="transmembrane region" description="Helical" evidence="5">
    <location>
        <begin position="291"/>
        <end position="308"/>
    </location>
</feature>
<keyword evidence="2 5" id="KW-0812">Transmembrane</keyword>
<feature type="transmembrane region" description="Helical" evidence="5">
    <location>
        <begin position="148"/>
        <end position="169"/>
    </location>
</feature>
<organism evidence="7">
    <name type="scientific">plant metagenome</name>
    <dbReference type="NCBI Taxonomy" id="1297885"/>
    <lineage>
        <taxon>unclassified sequences</taxon>
        <taxon>metagenomes</taxon>
        <taxon>organismal metagenomes</taxon>
    </lineage>
</organism>
<gene>
    <name evidence="7" type="ORF">BRI6_2342</name>
    <name evidence="8" type="ORF">BRI9_2397</name>
    <name evidence="9" type="ORF">IVO3_2396</name>
    <name evidence="10" type="ORF">RAN7_2371</name>
</gene>
<evidence type="ECO:0000313" key="7">
    <source>
        <dbReference type="EMBL" id="VFR56094.1"/>
    </source>
</evidence>
<sequence>MLSAFPLSPFRLLMSSHAKPAAPAMTYSAAGVGWAVLAVGIFTLIFTSGKLAGGQVPALQIMAMRYLGAFLTLAIWWLARGAQVASLRTQRPGRHVLRAFTGAAGTTAAMFAATHLPLASASALGLLDGLFTLALAVLLLHERPPLRLWLASLLCLAGALGVVVAQAGLPSAQGGSLAPVLVAVMGALFIACESLLLKTLSRSESSFTVLWYVNLIAAVLLLSVAALNWTPMSAGMTAAFLALGPLSLVAMLCNLRAFRLCDAAVIGPLRYTWIVFGLVFGWLLFGERPSAGALAGAAVVIAGGVWIARLRRPR</sequence>
<accession>A0A484S0J0</accession>
<feature type="transmembrane region" description="Helical" evidence="5">
    <location>
        <begin position="58"/>
        <end position="79"/>
    </location>
</feature>
<evidence type="ECO:0000313" key="10">
    <source>
        <dbReference type="EMBL" id="VFS21069.1"/>
    </source>
</evidence>
<evidence type="ECO:0000259" key="6">
    <source>
        <dbReference type="Pfam" id="PF00892"/>
    </source>
</evidence>
<feature type="transmembrane region" description="Helical" evidence="5">
    <location>
        <begin position="21"/>
        <end position="46"/>
    </location>
</feature>
<protein>
    <submittedName>
        <fullName evidence="7 8">Membrane protein</fullName>
    </submittedName>
</protein>
<evidence type="ECO:0000256" key="3">
    <source>
        <dbReference type="ARBA" id="ARBA00022989"/>
    </source>
</evidence>
<evidence type="ECO:0000313" key="8">
    <source>
        <dbReference type="EMBL" id="VFR88391.1"/>
    </source>
</evidence>
<dbReference type="PANTHER" id="PTHR22911:SF6">
    <property type="entry name" value="SOLUTE CARRIER FAMILY 35 MEMBER G1"/>
    <property type="match status" value="1"/>
</dbReference>
<feature type="transmembrane region" description="Helical" evidence="5">
    <location>
        <begin position="99"/>
        <end position="118"/>
    </location>
</feature>
<feature type="transmembrane region" description="Helical" evidence="5">
    <location>
        <begin position="209"/>
        <end position="229"/>
    </location>
</feature>
<evidence type="ECO:0000256" key="4">
    <source>
        <dbReference type="ARBA" id="ARBA00023136"/>
    </source>
</evidence>
<dbReference type="SUPFAM" id="SSF103481">
    <property type="entry name" value="Multidrug resistance efflux transporter EmrE"/>
    <property type="match status" value="2"/>
</dbReference>
<feature type="transmembrane region" description="Helical" evidence="5">
    <location>
        <begin position="175"/>
        <end position="197"/>
    </location>
</feature>
<dbReference type="PANTHER" id="PTHR22911">
    <property type="entry name" value="ACYL-MALONYL CONDENSING ENZYME-RELATED"/>
    <property type="match status" value="1"/>
</dbReference>
<dbReference type="EMBL" id="CAADIP010000027">
    <property type="protein sequence ID" value="VFR91062.1"/>
    <property type="molecule type" value="Genomic_DNA"/>
</dbReference>
<dbReference type="GO" id="GO:0016020">
    <property type="term" value="C:membrane"/>
    <property type="evidence" value="ECO:0007669"/>
    <property type="project" value="UniProtKB-SubCell"/>
</dbReference>
<feature type="domain" description="EamA" evidence="6">
    <location>
        <begin position="31"/>
        <end position="163"/>
    </location>
</feature>
<feature type="transmembrane region" description="Helical" evidence="5">
    <location>
        <begin position="235"/>
        <end position="255"/>
    </location>
</feature>
<comment type="subcellular location">
    <subcellularLocation>
        <location evidence="1">Membrane</location>
        <topology evidence="1">Multi-pass membrane protein</topology>
    </subcellularLocation>
</comment>
<feature type="transmembrane region" description="Helical" evidence="5">
    <location>
        <begin position="267"/>
        <end position="285"/>
    </location>
</feature>
<evidence type="ECO:0000256" key="5">
    <source>
        <dbReference type="SAM" id="Phobius"/>
    </source>
</evidence>